<dbReference type="InterPro" id="IPR055399">
    <property type="entry name" value="CC_BshC"/>
</dbReference>
<evidence type="ECO:0000256" key="1">
    <source>
        <dbReference type="ARBA" id="ARBA00022598"/>
    </source>
</evidence>
<dbReference type="PIRSF" id="PIRSF012535">
    <property type="entry name" value="UCP012535"/>
    <property type="match status" value="1"/>
</dbReference>
<keyword evidence="6" id="KW-1185">Reference proteome</keyword>
<feature type="domain" description="Bacillithiol biosynthesis BshC N-terminal Rossmann-like" evidence="3">
    <location>
        <begin position="15"/>
        <end position="385"/>
    </location>
</feature>
<evidence type="ECO:0000256" key="2">
    <source>
        <dbReference type="HAMAP-Rule" id="MF_01867"/>
    </source>
</evidence>
<name>A0A6L3ZIW4_9FLAO</name>
<evidence type="ECO:0000259" key="3">
    <source>
        <dbReference type="Pfam" id="PF10079"/>
    </source>
</evidence>
<dbReference type="Pfam" id="PF24850">
    <property type="entry name" value="CC_BshC"/>
    <property type="match status" value="1"/>
</dbReference>
<proteinExistence type="inferred from homology"/>
<comment type="caution">
    <text evidence="5">The sequence shown here is derived from an EMBL/GenBank/DDBJ whole genome shotgun (WGS) entry which is preliminary data.</text>
</comment>
<dbReference type="InterPro" id="IPR011199">
    <property type="entry name" value="Bacillithiol_biosynth_BshC"/>
</dbReference>
<dbReference type="AlphaFoldDB" id="A0A6L3ZIW4"/>
<dbReference type="HAMAP" id="MF_01867">
    <property type="entry name" value="BshC"/>
    <property type="match status" value="1"/>
</dbReference>
<evidence type="ECO:0000313" key="6">
    <source>
        <dbReference type="Proteomes" id="UP000484164"/>
    </source>
</evidence>
<dbReference type="EC" id="6.-.-.-" evidence="2"/>
<dbReference type="Pfam" id="PF10079">
    <property type="entry name" value="Rossmann-like_BshC"/>
    <property type="match status" value="1"/>
</dbReference>
<dbReference type="InterPro" id="IPR055398">
    <property type="entry name" value="Rossmann-like_BshC"/>
</dbReference>
<dbReference type="GO" id="GO:0016874">
    <property type="term" value="F:ligase activity"/>
    <property type="evidence" value="ECO:0007669"/>
    <property type="project" value="UniProtKB-UniRule"/>
</dbReference>
<comment type="similarity">
    <text evidence="2">Belongs to the BshC family.</text>
</comment>
<evidence type="ECO:0000313" key="5">
    <source>
        <dbReference type="EMBL" id="KAB2817956.1"/>
    </source>
</evidence>
<dbReference type="Proteomes" id="UP000484164">
    <property type="component" value="Unassembled WGS sequence"/>
</dbReference>
<gene>
    <name evidence="2 5" type="primary">bshC</name>
    <name evidence="5" type="ORF">F8C82_06010</name>
</gene>
<feature type="domain" description="Bacillithiol biosynthesis BshC C-terminal coiled-coil" evidence="4">
    <location>
        <begin position="389"/>
        <end position="539"/>
    </location>
</feature>
<keyword evidence="1 2" id="KW-0436">Ligase</keyword>
<evidence type="ECO:0000259" key="4">
    <source>
        <dbReference type="Pfam" id="PF24850"/>
    </source>
</evidence>
<organism evidence="5 6">
    <name type="scientific">Phaeocystidibacter marisrubri</name>
    <dbReference type="NCBI Taxonomy" id="1577780"/>
    <lineage>
        <taxon>Bacteria</taxon>
        <taxon>Pseudomonadati</taxon>
        <taxon>Bacteroidota</taxon>
        <taxon>Flavobacteriia</taxon>
        <taxon>Flavobacteriales</taxon>
        <taxon>Phaeocystidibacteraceae</taxon>
        <taxon>Phaeocystidibacter</taxon>
    </lineage>
</organism>
<accession>A0A6L3ZIW4</accession>
<dbReference type="RefSeq" id="WP_151692644.1">
    <property type="nucleotide sequence ID" value="NZ_BMGX01000002.1"/>
</dbReference>
<protein>
    <recommendedName>
        <fullName evidence="2">Putative cysteine ligase BshC</fullName>
        <ecNumber evidence="2">6.-.-.-</ecNumber>
    </recommendedName>
</protein>
<dbReference type="NCBIfam" id="TIGR03998">
    <property type="entry name" value="thiol_BshC"/>
    <property type="match status" value="1"/>
</dbReference>
<reference evidence="5 6" key="1">
    <citation type="submission" date="2019-10" db="EMBL/GenBank/DDBJ databases">
        <title>Genome sequence of Phaeocystidibacter marisrubri JCM30614 (type strain).</title>
        <authorList>
            <person name="Bowman J.P."/>
        </authorList>
    </citation>
    <scope>NUCLEOTIDE SEQUENCE [LARGE SCALE GENOMIC DNA]</scope>
    <source>
        <strain evidence="5 6">JCM 30614</strain>
    </source>
</reference>
<dbReference type="EMBL" id="WBVQ01000001">
    <property type="protein sequence ID" value="KAB2817956.1"/>
    <property type="molecule type" value="Genomic_DNA"/>
</dbReference>
<sequence>MDVTTLKKGTFAIMKHQPVPIFSTHRFSKLMEDYVAEKPELSTLYSRPHKPESFSPQIAERSKVQVDRSTLVEVLHDQYSSLDIEKRYPRVFEHIEELKDASTYTVVTGHQLCLFTGPLYFIYKIVNTIRLAEELSDREKVKVVPVFWMASEDHDFEEINHMWYGDLKYQWNRTSGNAVGRLHTDGIDHVIDELEHSVGKSKPVSEFIDLLRRCYRSGQTLSDATRELATELFAEKGLIVLDADDARLKRQMVDIFSRELTDTESAEMMSQTSKILSEEYFTQVTPRDINLFYLNNEQRYRLTFTGDEVSTVDGPYSWSRDQVKQELRDHPERFSPNVVLRPVYQEVILPNLAYIGGGGELAYWLQLKGVFEHYQVPFPILRLRNSAGFIRRKFIHKMDKLDLTVSDISEKVFEQKRDHFRKELKLDGEMKVLKSQSDLLFSQMEALANRIDPSLHGTASAYNARQKHLIDNFEKKILRAQQRREGEVTRMFDEVHGEAFPSGGLQERRDNYITLLERFGDGVLDLLFDELDPFAHDFSWFTE</sequence>
<dbReference type="OrthoDB" id="9765151at2"/>